<dbReference type="PANTHER" id="PTHR22988">
    <property type="entry name" value="MYOTONIC DYSTROPHY S/T KINASE-RELATED"/>
    <property type="match status" value="1"/>
</dbReference>
<evidence type="ECO:0000256" key="2">
    <source>
        <dbReference type="ARBA" id="ARBA00022527"/>
    </source>
</evidence>
<dbReference type="GO" id="GO:0031032">
    <property type="term" value="P:actomyosin structure organization"/>
    <property type="evidence" value="ECO:0007669"/>
    <property type="project" value="TreeGrafter"/>
</dbReference>
<dbReference type="PANTHER" id="PTHR22988:SF71">
    <property type="entry name" value="CITRON RHO-INTERACTING KINASE"/>
    <property type="match status" value="1"/>
</dbReference>
<evidence type="ECO:0000256" key="5">
    <source>
        <dbReference type="ARBA" id="ARBA00022741"/>
    </source>
</evidence>
<dbReference type="Gene3D" id="3.30.200.20">
    <property type="entry name" value="Phosphorylase Kinase, domain 1"/>
    <property type="match status" value="1"/>
</dbReference>
<dbReference type="GO" id="GO:0005856">
    <property type="term" value="C:cytoskeleton"/>
    <property type="evidence" value="ECO:0007669"/>
    <property type="project" value="TreeGrafter"/>
</dbReference>
<dbReference type="Pfam" id="PF00069">
    <property type="entry name" value="Pkinase"/>
    <property type="match status" value="2"/>
</dbReference>
<keyword evidence="4" id="KW-0808">Transferase</keyword>
<dbReference type="PROSITE" id="PS00108">
    <property type="entry name" value="PROTEIN_KINASE_ST"/>
    <property type="match status" value="1"/>
</dbReference>
<evidence type="ECO:0000313" key="15">
    <source>
        <dbReference type="Proteomes" id="UP001211065"/>
    </source>
</evidence>
<dbReference type="PROSITE" id="PS51285">
    <property type="entry name" value="AGC_KINASE_CTER"/>
    <property type="match status" value="1"/>
</dbReference>
<dbReference type="SMART" id="SM00133">
    <property type="entry name" value="S_TK_X"/>
    <property type="match status" value="1"/>
</dbReference>
<evidence type="ECO:0000256" key="4">
    <source>
        <dbReference type="ARBA" id="ARBA00022679"/>
    </source>
</evidence>
<dbReference type="EC" id="2.7.11.1" evidence="1"/>
<evidence type="ECO:0000256" key="9">
    <source>
        <dbReference type="ARBA" id="ARBA00047899"/>
    </source>
</evidence>
<evidence type="ECO:0000256" key="3">
    <source>
        <dbReference type="ARBA" id="ARBA00022553"/>
    </source>
</evidence>
<dbReference type="InterPro" id="IPR011009">
    <property type="entry name" value="Kinase-like_dom_sf"/>
</dbReference>
<feature type="binding site" evidence="11">
    <location>
        <position position="169"/>
    </location>
    <ligand>
        <name>ATP</name>
        <dbReference type="ChEBI" id="CHEBI:30616"/>
    </ligand>
</feature>
<dbReference type="InterPro" id="IPR000961">
    <property type="entry name" value="AGC-kinase_C"/>
</dbReference>
<dbReference type="InterPro" id="IPR017441">
    <property type="entry name" value="Protein_kinase_ATP_BS"/>
</dbReference>
<keyword evidence="6" id="KW-0418">Kinase</keyword>
<comment type="caution">
    <text evidence="14">The sequence shown here is derived from an EMBL/GenBank/DDBJ whole genome shotgun (WGS) entry which is preliminary data.</text>
</comment>
<dbReference type="GO" id="GO:0005737">
    <property type="term" value="C:cytoplasm"/>
    <property type="evidence" value="ECO:0007669"/>
    <property type="project" value="TreeGrafter"/>
</dbReference>
<evidence type="ECO:0000256" key="10">
    <source>
        <dbReference type="ARBA" id="ARBA00048679"/>
    </source>
</evidence>
<evidence type="ECO:0000313" key="14">
    <source>
        <dbReference type="EMBL" id="KAJ3219453.1"/>
    </source>
</evidence>
<dbReference type="AlphaFoldDB" id="A0AAD5U4S7"/>
<dbReference type="SUPFAM" id="SSF56112">
    <property type="entry name" value="Protein kinase-like (PK-like)"/>
    <property type="match status" value="1"/>
</dbReference>
<organism evidence="14 15">
    <name type="scientific">Clydaea vesicula</name>
    <dbReference type="NCBI Taxonomy" id="447962"/>
    <lineage>
        <taxon>Eukaryota</taxon>
        <taxon>Fungi</taxon>
        <taxon>Fungi incertae sedis</taxon>
        <taxon>Chytridiomycota</taxon>
        <taxon>Chytridiomycota incertae sedis</taxon>
        <taxon>Chytridiomycetes</taxon>
        <taxon>Lobulomycetales</taxon>
        <taxon>Lobulomycetaceae</taxon>
        <taxon>Clydaea</taxon>
    </lineage>
</organism>
<dbReference type="Proteomes" id="UP001211065">
    <property type="component" value="Unassembled WGS sequence"/>
</dbReference>
<feature type="domain" description="AGC-kinase C-terminal" evidence="13">
    <location>
        <begin position="451"/>
        <end position="529"/>
    </location>
</feature>
<evidence type="ECO:0000259" key="13">
    <source>
        <dbReference type="PROSITE" id="PS51285"/>
    </source>
</evidence>
<evidence type="ECO:0000256" key="11">
    <source>
        <dbReference type="PROSITE-ProRule" id="PRU10141"/>
    </source>
</evidence>
<dbReference type="FunFam" id="3.30.200.20:FF:000192">
    <property type="entry name" value="Serine/threonine-protein kinase cot-1"/>
    <property type="match status" value="1"/>
</dbReference>
<evidence type="ECO:0000256" key="7">
    <source>
        <dbReference type="ARBA" id="ARBA00022840"/>
    </source>
</evidence>
<accession>A0AAD5U4S7</accession>
<feature type="domain" description="Protein kinase" evidence="12">
    <location>
        <begin position="136"/>
        <end position="450"/>
    </location>
</feature>
<dbReference type="FunFam" id="1.10.510.10:FF:000024">
    <property type="entry name" value="Probable serine/threonine-protein kinase cot-1"/>
    <property type="match status" value="1"/>
</dbReference>
<keyword evidence="2" id="KW-0723">Serine/threonine-protein kinase</keyword>
<sequence>MTSPIKKTFSKEMISGPKNFNHKINAKTEQEAIEFLTSVDAIPEIKSSLPPKLPPKKVSLATVERSVQTKIYFERYFDSENNKGPLGRSKRKQQLEEELKKIDIPFEEKKTIKELFNLKEHENLKNLREKITLSDFDLLKVIGHGAFGVVRIVREKNSGEVYAMKIIKKDTMLMTNQEAHVRAERDLLSEASEIANWIVRLIYTFQDKDYLYLVMEYLPGGDLLSLLIKKDIFEEEFAKFYCAQMILAIEETHKLGIIHRDIKPDNFLFGKEGNLKLSDFGLATDHKFVHNSDYYKEQRRVTLLGVQKSTDLENVNGTLSMDILNKNEPFDLENPYEQILCWRDNHRKKMSYSGCDWWSLGVILYEMLFGFPPFCSKNREQTKLKILNWERTLRFPPHSNVSENARDLIRWLLCNKENRLGQGKIIIVNEGEEKLSQEGDATDIKSHPWFRNIDFEKLEANPLYKPILKSELDSSHFDEMNEKDVFAEMEYSNNEESISEEEQKVLEMRKRIAFAGFTYKGKNHLKKESLKQ</sequence>
<name>A0AAD5U4S7_9FUNG</name>
<keyword evidence="3" id="KW-0597">Phosphoprotein</keyword>
<dbReference type="GO" id="GO:0005524">
    <property type="term" value="F:ATP binding"/>
    <property type="evidence" value="ECO:0007669"/>
    <property type="project" value="UniProtKB-UniRule"/>
</dbReference>
<protein>
    <recommendedName>
        <fullName evidence="1">non-specific serine/threonine protein kinase</fullName>
        <ecNumber evidence="1">2.7.11.1</ecNumber>
    </recommendedName>
</protein>
<keyword evidence="5 11" id="KW-0547">Nucleotide-binding</keyword>
<evidence type="ECO:0000256" key="8">
    <source>
        <dbReference type="ARBA" id="ARBA00038271"/>
    </source>
</evidence>
<dbReference type="Gene3D" id="1.10.510.10">
    <property type="entry name" value="Transferase(Phosphotransferase) domain 1"/>
    <property type="match status" value="1"/>
</dbReference>
<comment type="catalytic activity">
    <reaction evidence="9">
        <text>L-threonyl-[protein] + ATP = O-phospho-L-threonyl-[protein] + ADP + H(+)</text>
        <dbReference type="Rhea" id="RHEA:46608"/>
        <dbReference type="Rhea" id="RHEA-COMP:11060"/>
        <dbReference type="Rhea" id="RHEA-COMP:11605"/>
        <dbReference type="ChEBI" id="CHEBI:15378"/>
        <dbReference type="ChEBI" id="CHEBI:30013"/>
        <dbReference type="ChEBI" id="CHEBI:30616"/>
        <dbReference type="ChEBI" id="CHEBI:61977"/>
        <dbReference type="ChEBI" id="CHEBI:456216"/>
        <dbReference type="EC" id="2.7.11.1"/>
    </reaction>
</comment>
<gene>
    <name evidence="14" type="ORF">HK099_004687</name>
</gene>
<comment type="catalytic activity">
    <reaction evidence="10">
        <text>L-seryl-[protein] + ATP = O-phospho-L-seryl-[protein] + ADP + H(+)</text>
        <dbReference type="Rhea" id="RHEA:17989"/>
        <dbReference type="Rhea" id="RHEA-COMP:9863"/>
        <dbReference type="Rhea" id="RHEA-COMP:11604"/>
        <dbReference type="ChEBI" id="CHEBI:15378"/>
        <dbReference type="ChEBI" id="CHEBI:29999"/>
        <dbReference type="ChEBI" id="CHEBI:30616"/>
        <dbReference type="ChEBI" id="CHEBI:83421"/>
        <dbReference type="ChEBI" id="CHEBI:456216"/>
        <dbReference type="EC" id="2.7.11.1"/>
    </reaction>
</comment>
<dbReference type="PROSITE" id="PS50011">
    <property type="entry name" value="PROTEIN_KINASE_DOM"/>
    <property type="match status" value="1"/>
</dbReference>
<proteinExistence type="inferred from homology"/>
<dbReference type="EMBL" id="JADGJW010000339">
    <property type="protein sequence ID" value="KAJ3219453.1"/>
    <property type="molecule type" value="Genomic_DNA"/>
</dbReference>
<reference evidence="14" key="1">
    <citation type="submission" date="2020-05" db="EMBL/GenBank/DDBJ databases">
        <title>Phylogenomic resolution of chytrid fungi.</title>
        <authorList>
            <person name="Stajich J.E."/>
            <person name="Amses K."/>
            <person name="Simmons R."/>
            <person name="Seto K."/>
            <person name="Myers J."/>
            <person name="Bonds A."/>
            <person name="Quandt C.A."/>
            <person name="Barry K."/>
            <person name="Liu P."/>
            <person name="Grigoriev I."/>
            <person name="Longcore J.E."/>
            <person name="James T.Y."/>
        </authorList>
    </citation>
    <scope>NUCLEOTIDE SEQUENCE</scope>
    <source>
        <strain evidence="14">JEL0476</strain>
    </source>
</reference>
<evidence type="ECO:0000256" key="6">
    <source>
        <dbReference type="ARBA" id="ARBA00022777"/>
    </source>
</evidence>
<dbReference type="PROSITE" id="PS00107">
    <property type="entry name" value="PROTEIN_KINASE_ATP"/>
    <property type="match status" value="1"/>
</dbReference>
<dbReference type="SMART" id="SM00220">
    <property type="entry name" value="S_TKc"/>
    <property type="match status" value="1"/>
</dbReference>
<dbReference type="InterPro" id="IPR008271">
    <property type="entry name" value="Ser/Thr_kinase_AS"/>
</dbReference>
<dbReference type="GO" id="GO:0004674">
    <property type="term" value="F:protein serine/threonine kinase activity"/>
    <property type="evidence" value="ECO:0007669"/>
    <property type="project" value="UniProtKB-KW"/>
</dbReference>
<keyword evidence="7 11" id="KW-0067">ATP-binding</keyword>
<evidence type="ECO:0000259" key="12">
    <source>
        <dbReference type="PROSITE" id="PS50011"/>
    </source>
</evidence>
<keyword evidence="15" id="KW-1185">Reference proteome</keyword>
<comment type="similarity">
    <text evidence="8">Belongs to the protein kinase superfamily. STE Ser/Thr protein kinase family. COT1 subfamily.</text>
</comment>
<dbReference type="InterPro" id="IPR050839">
    <property type="entry name" value="Rho-assoc_Ser/Thr_Kinase"/>
</dbReference>
<dbReference type="InterPro" id="IPR000719">
    <property type="entry name" value="Prot_kinase_dom"/>
</dbReference>
<evidence type="ECO:0000256" key="1">
    <source>
        <dbReference type="ARBA" id="ARBA00012513"/>
    </source>
</evidence>